<evidence type="ECO:0000256" key="1">
    <source>
        <dbReference type="SAM" id="SignalP"/>
    </source>
</evidence>
<accession>A0ABS2HMG0</accession>
<reference evidence="2 3" key="1">
    <citation type="submission" date="2021-02" db="EMBL/GenBank/DDBJ databases">
        <authorList>
            <person name="Park J.-S."/>
        </authorList>
    </citation>
    <scope>NUCLEOTIDE SEQUENCE [LARGE SCALE GENOMIC DNA]</scope>
    <source>
        <strain evidence="2 3">188UL20-2</strain>
    </source>
</reference>
<keyword evidence="1" id="KW-0732">Signal</keyword>
<dbReference type="RefSeq" id="WP_205158936.1">
    <property type="nucleotide sequence ID" value="NZ_JAFEUM010000005.1"/>
</dbReference>
<evidence type="ECO:0008006" key="4">
    <source>
        <dbReference type="Google" id="ProtNLM"/>
    </source>
</evidence>
<proteinExistence type="predicted"/>
<feature type="signal peptide" evidence="1">
    <location>
        <begin position="1"/>
        <end position="26"/>
    </location>
</feature>
<gene>
    <name evidence="2" type="ORF">JQC93_13390</name>
</gene>
<dbReference type="EMBL" id="JAFEUM010000005">
    <property type="protein sequence ID" value="MBM7037403.1"/>
    <property type="molecule type" value="Genomic_DNA"/>
</dbReference>
<protein>
    <recommendedName>
        <fullName evidence="4">DUF2946 domain-containing protein</fullName>
    </recommendedName>
</protein>
<dbReference type="Proteomes" id="UP000809621">
    <property type="component" value="Unassembled WGS sequence"/>
</dbReference>
<organism evidence="2 3">
    <name type="scientific">Vibrio ulleungensis</name>
    <dbReference type="NCBI Taxonomy" id="2807619"/>
    <lineage>
        <taxon>Bacteria</taxon>
        <taxon>Pseudomonadati</taxon>
        <taxon>Pseudomonadota</taxon>
        <taxon>Gammaproteobacteria</taxon>
        <taxon>Vibrionales</taxon>
        <taxon>Vibrionaceae</taxon>
        <taxon>Vibrio</taxon>
    </lineage>
</organism>
<name>A0ABS2HMG0_9VIBR</name>
<comment type="caution">
    <text evidence="2">The sequence shown here is derived from an EMBL/GenBank/DDBJ whole genome shotgun (WGS) entry which is preliminary data.</text>
</comment>
<keyword evidence="3" id="KW-1185">Reference proteome</keyword>
<evidence type="ECO:0000313" key="3">
    <source>
        <dbReference type="Proteomes" id="UP000809621"/>
    </source>
</evidence>
<evidence type="ECO:0000313" key="2">
    <source>
        <dbReference type="EMBL" id="MBM7037403.1"/>
    </source>
</evidence>
<sequence length="137" mass="14380">MGNSVSQTLLVFVSILAMLLSSTAMSFPVSATAGANDSATHLTHEQHSVEGRCHLAGSGEYTSDSSSSIDEKHCPTVNTELCCPSTCFNTSFGFPSIAQPQAHGATLALLHPVVIGHKISRLQGILKPPITFSLSQI</sequence>
<feature type="chain" id="PRO_5045677195" description="DUF2946 domain-containing protein" evidence="1">
    <location>
        <begin position="27"/>
        <end position="137"/>
    </location>
</feature>